<name>A0A2I0L4S1_PUNGR</name>
<proteinExistence type="predicted"/>
<gene>
    <name evidence="2" type="ORF">CRG98_003948</name>
</gene>
<dbReference type="EMBL" id="PGOL01000159">
    <property type="protein sequence ID" value="PKI75688.1"/>
    <property type="molecule type" value="Genomic_DNA"/>
</dbReference>
<feature type="region of interest" description="Disordered" evidence="1">
    <location>
        <begin position="108"/>
        <end position="139"/>
    </location>
</feature>
<keyword evidence="3" id="KW-1185">Reference proteome</keyword>
<accession>A0A2I0L4S1</accession>
<dbReference type="AlphaFoldDB" id="A0A2I0L4S1"/>
<sequence>MATGLGPAVLAPWTPRRRPEWTREIALGTAGASLWSIGTSPALNQWESGGKGCGFPAKAPISKFAKSRANFLISFSGSSPSISESTFCLINCDSFPFPVEISADLGGNRGKSRFGGGSGPGDRGQSARRLPGPCPNLFF</sequence>
<evidence type="ECO:0000313" key="2">
    <source>
        <dbReference type="EMBL" id="PKI75688.1"/>
    </source>
</evidence>
<reference evidence="2 3" key="1">
    <citation type="submission" date="2017-11" db="EMBL/GenBank/DDBJ databases">
        <title>De-novo sequencing of pomegranate (Punica granatum L.) genome.</title>
        <authorList>
            <person name="Akparov Z."/>
            <person name="Amiraslanov A."/>
            <person name="Hajiyeva S."/>
            <person name="Abbasov M."/>
            <person name="Kaur K."/>
            <person name="Hamwieh A."/>
            <person name="Solovyev V."/>
            <person name="Salamov A."/>
            <person name="Braich B."/>
            <person name="Kosarev P."/>
            <person name="Mahmoud A."/>
            <person name="Hajiyev E."/>
            <person name="Babayeva S."/>
            <person name="Izzatullayeva V."/>
            <person name="Mammadov A."/>
            <person name="Mammadov A."/>
            <person name="Sharifova S."/>
            <person name="Ojaghi J."/>
            <person name="Eynullazada K."/>
            <person name="Bayramov B."/>
            <person name="Abdulazimova A."/>
            <person name="Shahmuradov I."/>
        </authorList>
    </citation>
    <scope>NUCLEOTIDE SEQUENCE [LARGE SCALE GENOMIC DNA]</scope>
    <source>
        <strain evidence="3">cv. AG2017</strain>
        <tissue evidence="2">Leaf</tissue>
    </source>
</reference>
<protein>
    <submittedName>
        <fullName evidence="2">Uncharacterized protein</fullName>
    </submittedName>
</protein>
<evidence type="ECO:0000256" key="1">
    <source>
        <dbReference type="SAM" id="MobiDB-lite"/>
    </source>
</evidence>
<feature type="compositionally biased region" description="Gly residues" evidence="1">
    <location>
        <begin position="108"/>
        <end position="122"/>
    </location>
</feature>
<comment type="caution">
    <text evidence="2">The sequence shown here is derived from an EMBL/GenBank/DDBJ whole genome shotgun (WGS) entry which is preliminary data.</text>
</comment>
<organism evidence="2 3">
    <name type="scientific">Punica granatum</name>
    <name type="common">Pomegranate</name>
    <dbReference type="NCBI Taxonomy" id="22663"/>
    <lineage>
        <taxon>Eukaryota</taxon>
        <taxon>Viridiplantae</taxon>
        <taxon>Streptophyta</taxon>
        <taxon>Embryophyta</taxon>
        <taxon>Tracheophyta</taxon>
        <taxon>Spermatophyta</taxon>
        <taxon>Magnoliopsida</taxon>
        <taxon>eudicotyledons</taxon>
        <taxon>Gunneridae</taxon>
        <taxon>Pentapetalae</taxon>
        <taxon>rosids</taxon>
        <taxon>malvids</taxon>
        <taxon>Myrtales</taxon>
        <taxon>Lythraceae</taxon>
        <taxon>Punica</taxon>
    </lineage>
</organism>
<dbReference type="Proteomes" id="UP000233551">
    <property type="component" value="Unassembled WGS sequence"/>
</dbReference>
<evidence type="ECO:0000313" key="3">
    <source>
        <dbReference type="Proteomes" id="UP000233551"/>
    </source>
</evidence>